<evidence type="ECO:0000313" key="5">
    <source>
        <dbReference type="EMBL" id="UYP48186.1"/>
    </source>
</evidence>
<evidence type="ECO:0000256" key="1">
    <source>
        <dbReference type="ARBA" id="ARBA00022741"/>
    </source>
</evidence>
<protein>
    <submittedName>
        <fullName evidence="5">2-succinylbenzoate--CoA ligase</fullName>
        <ecNumber evidence="5">6.2.1.26</ecNumber>
    </submittedName>
</protein>
<dbReference type="InterPro" id="IPR000873">
    <property type="entry name" value="AMP-dep_synth/lig_dom"/>
</dbReference>
<dbReference type="EMBL" id="CP104013">
    <property type="protein sequence ID" value="UYP48186.1"/>
    <property type="molecule type" value="Genomic_DNA"/>
</dbReference>
<keyword evidence="1" id="KW-0547">Nucleotide-binding</keyword>
<sequence length="608" mass="67933">MTLEEFNKNIAIMRYDEPVNLVDVFEQSAKKFPNRKYIGEKDANGEYQWITYHQTANRIDNLRSGIASLGIINEGDAIGIIRSNCKEWAICANATYGLNCKWIPMYEKELPQIWKYIIKDAEIKILFVSNKEIYEQVKTFQDEISTLEKIFVIDGNDENSMAALEKKGETQIIQSKKPSHSDVAALIYTSGTTGDPKGVILTHGNFTSNCQAGRNGVPHLNETARALSILPWAHSYAFTAELNTFTLLGASIGITSVESMSEDLTKANPTTLICVPRLFNKIYDGIHVLMDKEGGIKKKLFYAAKAAAKKKRETGKSSLKLKVLDKLVFSKVRARFGTRLLESLTASAKTELEIANFFYDIGLPIYDCYGMTETAPAITLNLPVVHRLGSVGVPIEKVKVVIDTSMVGEGSEDGEIIAYGPNIMQGYHNKPEQTAAVMVEDENGIKGVRTGDLGHLDKDGFLYITGRIKNEFKLQNGKYVHPAAIEQYIKLLPWVANIMIYGDGKPYNVALVVPDMAVAQRYAETMKLSTSPELLIQKPEIQELIGKEIRAHLKGKFGGYEIPRKFVFLTEDFSLENGMLTQTMKLKRRAVLQKYQGSINSLYDEDAM</sequence>
<accession>A0ABY6HXV0</accession>
<comment type="catalytic activity">
    <reaction evidence="3">
        <text>a long-chain fatty acid + ATP + CoA = a long-chain fatty acyl-CoA + AMP + diphosphate</text>
        <dbReference type="Rhea" id="RHEA:15421"/>
        <dbReference type="ChEBI" id="CHEBI:30616"/>
        <dbReference type="ChEBI" id="CHEBI:33019"/>
        <dbReference type="ChEBI" id="CHEBI:57287"/>
        <dbReference type="ChEBI" id="CHEBI:57560"/>
        <dbReference type="ChEBI" id="CHEBI:83139"/>
        <dbReference type="ChEBI" id="CHEBI:456215"/>
        <dbReference type="EC" id="6.2.1.3"/>
    </reaction>
    <physiologicalReaction direction="left-to-right" evidence="3">
        <dbReference type="Rhea" id="RHEA:15422"/>
    </physiologicalReaction>
</comment>
<dbReference type="InterPro" id="IPR020845">
    <property type="entry name" value="AMP-binding_CS"/>
</dbReference>
<dbReference type="Pfam" id="PF00501">
    <property type="entry name" value="AMP-binding"/>
    <property type="match status" value="1"/>
</dbReference>
<dbReference type="Pfam" id="PF23562">
    <property type="entry name" value="AMP-binding_C_3"/>
    <property type="match status" value="1"/>
</dbReference>
<dbReference type="Proteomes" id="UP001208689">
    <property type="component" value="Chromosome"/>
</dbReference>
<dbReference type="InterPro" id="IPR045851">
    <property type="entry name" value="AMP-bd_C_sf"/>
</dbReference>
<dbReference type="SUPFAM" id="SSF56801">
    <property type="entry name" value="Acetyl-CoA synthetase-like"/>
    <property type="match status" value="1"/>
</dbReference>
<dbReference type="Gene3D" id="3.40.50.12780">
    <property type="entry name" value="N-terminal domain of ligase-like"/>
    <property type="match status" value="1"/>
</dbReference>
<dbReference type="PROSITE" id="PS00455">
    <property type="entry name" value="AMP_BINDING"/>
    <property type="match status" value="1"/>
</dbReference>
<keyword evidence="6" id="KW-1185">Reference proteome</keyword>
<dbReference type="EC" id="6.2.1.26" evidence="5"/>
<evidence type="ECO:0000313" key="6">
    <source>
        <dbReference type="Proteomes" id="UP001208689"/>
    </source>
</evidence>
<dbReference type="PANTHER" id="PTHR43272">
    <property type="entry name" value="LONG-CHAIN-FATTY-ACID--COA LIGASE"/>
    <property type="match status" value="1"/>
</dbReference>
<dbReference type="GO" id="GO:0008756">
    <property type="term" value="F:o-succinylbenzoate-CoA ligase activity"/>
    <property type="evidence" value="ECO:0007669"/>
    <property type="project" value="UniProtKB-EC"/>
</dbReference>
<dbReference type="Gene3D" id="3.30.300.30">
    <property type="match status" value="1"/>
</dbReference>
<gene>
    <name evidence="5" type="ORF">NEF87_004471</name>
</gene>
<name>A0ABY6HXV0_9ARCH</name>
<evidence type="ECO:0000256" key="2">
    <source>
        <dbReference type="ARBA" id="ARBA00022840"/>
    </source>
</evidence>
<organism evidence="5 6">
    <name type="scientific">Candidatus Lokiarchaeum ossiferum</name>
    <dbReference type="NCBI Taxonomy" id="2951803"/>
    <lineage>
        <taxon>Archaea</taxon>
        <taxon>Promethearchaeati</taxon>
        <taxon>Promethearchaeota</taxon>
        <taxon>Promethearchaeia</taxon>
        <taxon>Promethearchaeales</taxon>
        <taxon>Promethearchaeaceae</taxon>
        <taxon>Candidatus Lokiarchaeum</taxon>
    </lineage>
</organism>
<keyword evidence="5" id="KW-0436">Ligase</keyword>
<proteinExistence type="predicted"/>
<evidence type="ECO:0000259" key="4">
    <source>
        <dbReference type="Pfam" id="PF00501"/>
    </source>
</evidence>
<dbReference type="PANTHER" id="PTHR43272:SF33">
    <property type="entry name" value="AMP-BINDING DOMAIN-CONTAINING PROTEIN-RELATED"/>
    <property type="match status" value="1"/>
</dbReference>
<evidence type="ECO:0000256" key="3">
    <source>
        <dbReference type="ARBA" id="ARBA00024484"/>
    </source>
</evidence>
<reference evidence="5" key="1">
    <citation type="submission" date="2022-09" db="EMBL/GenBank/DDBJ databases">
        <title>Actin cytoskeleton and complex cell architecture in an #Asgard archaeon.</title>
        <authorList>
            <person name="Ponce Toledo R.I."/>
            <person name="Schleper C."/>
            <person name="Rodrigues Oliveira T."/>
            <person name="Wollweber F."/>
            <person name="Xu J."/>
            <person name="Rittmann S."/>
            <person name="Klingl A."/>
            <person name="Pilhofer M."/>
        </authorList>
    </citation>
    <scope>NUCLEOTIDE SEQUENCE</scope>
    <source>
        <strain evidence="5">B-35</strain>
    </source>
</reference>
<dbReference type="InterPro" id="IPR042099">
    <property type="entry name" value="ANL_N_sf"/>
</dbReference>
<feature type="domain" description="AMP-dependent synthetase/ligase" evidence="4">
    <location>
        <begin position="25"/>
        <end position="428"/>
    </location>
</feature>
<keyword evidence="2" id="KW-0067">ATP-binding</keyword>